<dbReference type="GO" id="GO:0007155">
    <property type="term" value="P:cell adhesion"/>
    <property type="evidence" value="ECO:0007669"/>
    <property type="project" value="InterPro"/>
</dbReference>
<dbReference type="PRINTS" id="PR00691">
    <property type="entry name" value="ADHESINB"/>
</dbReference>
<dbReference type="EMBL" id="SCHB01000002">
    <property type="protein sequence ID" value="TBW73061.1"/>
    <property type="molecule type" value="Genomic_DNA"/>
</dbReference>
<dbReference type="SUPFAM" id="SSF53807">
    <property type="entry name" value="Helical backbone' metal receptor"/>
    <property type="match status" value="1"/>
</dbReference>
<accession>A0A133Q8K3</accession>
<dbReference type="PROSITE" id="PS51257">
    <property type="entry name" value="PROKAR_LIPOPROTEIN"/>
    <property type="match status" value="1"/>
</dbReference>
<proteinExistence type="inferred from homology"/>
<gene>
    <name evidence="6" type="ORF">EQ812_04245</name>
    <name evidence="5" type="ORF">HMPREF3225_00848</name>
</gene>
<keyword evidence="2 4" id="KW-0732">Signal</keyword>
<dbReference type="eggNOG" id="COG0803">
    <property type="taxonomic scope" value="Bacteria"/>
</dbReference>
<comment type="similarity">
    <text evidence="3">Belongs to the bacterial solute-binding protein 9 family.</text>
</comment>
<organism evidence="6 8">
    <name type="scientific">Staphylococcus lugdunensis</name>
    <dbReference type="NCBI Taxonomy" id="28035"/>
    <lineage>
        <taxon>Bacteria</taxon>
        <taxon>Bacillati</taxon>
        <taxon>Bacillota</taxon>
        <taxon>Bacilli</taxon>
        <taxon>Bacillales</taxon>
        <taxon>Staphylococcaceae</taxon>
        <taxon>Staphylococcus</taxon>
    </lineage>
</organism>
<dbReference type="InterPro" id="IPR006128">
    <property type="entry name" value="Lipoprotein_PsaA-like"/>
</dbReference>
<feature type="signal peptide" evidence="4">
    <location>
        <begin position="1"/>
        <end position="19"/>
    </location>
</feature>
<dbReference type="STRING" id="28035.B6N84_09925"/>
<dbReference type="PANTHER" id="PTHR42953">
    <property type="entry name" value="HIGH-AFFINITY ZINC UPTAKE SYSTEM PROTEIN ZNUA-RELATED"/>
    <property type="match status" value="1"/>
</dbReference>
<protein>
    <submittedName>
        <fullName evidence="6">ABC transporter substrate-binding protein</fullName>
    </submittedName>
    <submittedName>
        <fullName evidence="5">ABC transporter, substrate-binding protein</fullName>
    </submittedName>
</protein>
<dbReference type="InterPro" id="IPR006127">
    <property type="entry name" value="ZnuA-like"/>
</dbReference>
<keyword evidence="1 3" id="KW-0813">Transport</keyword>
<dbReference type="InterPro" id="IPR006129">
    <property type="entry name" value="AdhesinB"/>
</dbReference>
<name>A0A133Q8K3_STALU</name>
<dbReference type="Pfam" id="PF01297">
    <property type="entry name" value="ZnuA"/>
    <property type="match status" value="1"/>
</dbReference>
<evidence type="ECO:0000313" key="8">
    <source>
        <dbReference type="Proteomes" id="UP000293637"/>
    </source>
</evidence>
<dbReference type="GeneID" id="58090270"/>
<evidence type="ECO:0000256" key="2">
    <source>
        <dbReference type="ARBA" id="ARBA00022729"/>
    </source>
</evidence>
<evidence type="ECO:0000313" key="5">
    <source>
        <dbReference type="EMBL" id="KXA39217.1"/>
    </source>
</evidence>
<dbReference type="AlphaFoldDB" id="A0A133Q8K3"/>
<evidence type="ECO:0000256" key="4">
    <source>
        <dbReference type="SAM" id="SignalP"/>
    </source>
</evidence>
<reference evidence="5 7" key="1">
    <citation type="submission" date="2016-01" db="EMBL/GenBank/DDBJ databases">
        <authorList>
            <person name="Mitreva M."/>
            <person name="Pepin K.H."/>
            <person name="Mihindukulasuriya K.A."/>
            <person name="Fulton R."/>
            <person name="Fronick C."/>
            <person name="O'Laughlin M."/>
            <person name="Miner T."/>
            <person name="Herter B."/>
            <person name="Rosa B.A."/>
            <person name="Cordes M."/>
            <person name="Tomlinson C."/>
            <person name="Wollam A."/>
            <person name="Palsikar V.B."/>
            <person name="Mardis E.R."/>
            <person name="Wilson R.K."/>
        </authorList>
    </citation>
    <scope>NUCLEOTIDE SEQUENCE [LARGE SCALE GENOMIC DNA]</scope>
    <source>
        <strain evidence="5 7">MJR7738</strain>
    </source>
</reference>
<dbReference type="GO" id="GO:0030001">
    <property type="term" value="P:metal ion transport"/>
    <property type="evidence" value="ECO:0007669"/>
    <property type="project" value="InterPro"/>
</dbReference>
<dbReference type="Proteomes" id="UP000293637">
    <property type="component" value="Unassembled WGS sequence"/>
</dbReference>
<dbReference type="Gene3D" id="3.40.50.1980">
    <property type="entry name" value="Nitrogenase molybdenum iron protein domain"/>
    <property type="match status" value="2"/>
</dbReference>
<dbReference type="EMBL" id="LRQI01000029">
    <property type="protein sequence ID" value="KXA39217.1"/>
    <property type="molecule type" value="Genomic_DNA"/>
</dbReference>
<dbReference type="Proteomes" id="UP000070063">
    <property type="component" value="Unassembled WGS sequence"/>
</dbReference>
<evidence type="ECO:0000256" key="1">
    <source>
        <dbReference type="ARBA" id="ARBA00022448"/>
    </source>
</evidence>
<dbReference type="InterPro" id="IPR050492">
    <property type="entry name" value="Bact_metal-bind_prot9"/>
</dbReference>
<dbReference type="GO" id="GO:0046872">
    <property type="term" value="F:metal ion binding"/>
    <property type="evidence" value="ECO:0007669"/>
    <property type="project" value="InterPro"/>
</dbReference>
<dbReference type="PANTHER" id="PTHR42953:SF8">
    <property type="entry name" value="ZINT DOMAIN-CONTAINING PROTEIN"/>
    <property type="match status" value="1"/>
</dbReference>
<dbReference type="RefSeq" id="WP_002459630.1">
    <property type="nucleotide sequence ID" value="NZ_AP021848.1"/>
</dbReference>
<evidence type="ECO:0000313" key="6">
    <source>
        <dbReference type="EMBL" id="TBW73061.1"/>
    </source>
</evidence>
<comment type="caution">
    <text evidence="6">The sequence shown here is derived from an EMBL/GenBank/DDBJ whole genome shotgun (WGS) entry which is preliminary data.</text>
</comment>
<sequence length="305" mass="34975">MKKLLVGILTIILTITLTACGGGKSEDNKKVSADNKLNVYTTVFAFQSFIEQIGGKYVNVKSIYPKGTDIHSYEPTQKEMTNIAKSDLFVYSSDDMDPVAKKIGKAINKDDKKLQLTKDMAKKDMIKADEDEDTQHDPHVWLDPVLNKKFAKEIKDELIAKDSKHKQYYEDNYKKLIKDIDHIDQQMKDISKNKKRDKVIISHDSLGYLAKRYDFEQEGVNGMNDDEPSQKKVMDIVKEIKKSKQPYVLYEQNIPHKTTDVIKSETDTKPLSFHNMAVLTKDDKDATYQSLMAKNIKTLRQALTE</sequence>
<evidence type="ECO:0000313" key="7">
    <source>
        <dbReference type="Proteomes" id="UP000070063"/>
    </source>
</evidence>
<dbReference type="PRINTS" id="PR00690">
    <property type="entry name" value="ADHESNFAMILY"/>
</dbReference>
<feature type="chain" id="PRO_5043134177" evidence="4">
    <location>
        <begin position="20"/>
        <end position="305"/>
    </location>
</feature>
<evidence type="ECO:0000256" key="3">
    <source>
        <dbReference type="RuleBase" id="RU003512"/>
    </source>
</evidence>
<reference evidence="6 8" key="2">
    <citation type="journal article" date="2019" name="Sci. Transl. Med.">
        <title>Quorum sensing between bacterial species on the skin protects against epidermal injury in atopic dermatitis.</title>
        <authorList>
            <person name="Williams M.R."/>
        </authorList>
    </citation>
    <scope>NUCLEOTIDE SEQUENCE [LARGE SCALE GENOMIC DNA]</scope>
    <source>
        <strain evidence="6 8">E7</strain>
    </source>
</reference>